<keyword evidence="7" id="KW-0694">RNA-binding</keyword>
<dbReference type="Pfam" id="PF03725">
    <property type="entry name" value="RNase_PH_C"/>
    <property type="match status" value="1"/>
</dbReference>
<evidence type="ECO:0000313" key="12">
    <source>
        <dbReference type="EMBL" id="KIK59880.1"/>
    </source>
</evidence>
<dbReference type="InterPro" id="IPR020568">
    <property type="entry name" value="Ribosomal_Su5_D2-typ_SF"/>
</dbReference>
<dbReference type="GO" id="GO:0006364">
    <property type="term" value="P:rRNA processing"/>
    <property type="evidence" value="ECO:0007669"/>
    <property type="project" value="UniProtKB-KW"/>
</dbReference>
<comment type="subcellular location">
    <subcellularLocation>
        <location evidence="2">Cytoplasm</location>
    </subcellularLocation>
    <subcellularLocation>
        <location evidence="1">Nucleus</location>
    </subcellularLocation>
</comment>
<dbReference type="GO" id="GO:0016075">
    <property type="term" value="P:rRNA catabolic process"/>
    <property type="evidence" value="ECO:0007669"/>
    <property type="project" value="TreeGrafter"/>
</dbReference>
<evidence type="ECO:0000256" key="9">
    <source>
        <dbReference type="SAM" id="MobiDB-lite"/>
    </source>
</evidence>
<proteinExistence type="inferred from homology"/>
<dbReference type="OrthoDB" id="2504340at2759"/>
<keyword evidence="6" id="KW-0271">Exosome</keyword>
<evidence type="ECO:0000259" key="10">
    <source>
        <dbReference type="Pfam" id="PF01138"/>
    </source>
</evidence>
<keyword evidence="5" id="KW-0698">rRNA processing</keyword>
<dbReference type="Pfam" id="PF01138">
    <property type="entry name" value="RNase_PH"/>
    <property type="match status" value="1"/>
</dbReference>
<keyword evidence="4" id="KW-0963">Cytoplasm</keyword>
<dbReference type="GO" id="GO:0034475">
    <property type="term" value="P:U4 snRNA 3'-end processing"/>
    <property type="evidence" value="ECO:0007669"/>
    <property type="project" value="TreeGrafter"/>
</dbReference>
<dbReference type="GO" id="GO:0005730">
    <property type="term" value="C:nucleolus"/>
    <property type="evidence" value="ECO:0007669"/>
    <property type="project" value="TreeGrafter"/>
</dbReference>
<dbReference type="CDD" id="cd11371">
    <property type="entry name" value="RNase_PH_MTR3"/>
    <property type="match status" value="1"/>
</dbReference>
<sequence>MFSAQGLLRNQDRRRINGPEESFPPVFADDPQPFTARKGRATLDIRPLFLQPGLISQANGSSYIETERTKIACSVYGPRQSKNTTYSEKGRLNVEVKFTPFSCERRKAPLRDAEDRSIAVAIHQALSSSVRLELFPKSTIDIFLVIIEADGMEGCIASGSIAASTALADAGIDMFGLVMSCSAAIVGSEIWIDPTQEESDAANGSLVLACMPALGSVTSLWQSGRITPSQVLSCIEACESRCTDIHSVVAQALLDNAHIKNTPNT</sequence>
<dbReference type="AlphaFoldDB" id="A0A0D0B8I5"/>
<protein>
    <submittedName>
        <fullName evidence="12">Uncharacterized protein</fullName>
    </submittedName>
</protein>
<dbReference type="SUPFAM" id="SSF54211">
    <property type="entry name" value="Ribosomal protein S5 domain 2-like"/>
    <property type="match status" value="1"/>
</dbReference>
<evidence type="ECO:0000256" key="7">
    <source>
        <dbReference type="ARBA" id="ARBA00022884"/>
    </source>
</evidence>
<keyword evidence="8" id="KW-0539">Nucleus</keyword>
<dbReference type="InterPro" id="IPR027408">
    <property type="entry name" value="PNPase/RNase_PH_dom_sf"/>
</dbReference>
<dbReference type="GO" id="GO:0003723">
    <property type="term" value="F:RNA binding"/>
    <property type="evidence" value="ECO:0007669"/>
    <property type="project" value="UniProtKB-KW"/>
</dbReference>
<dbReference type="Proteomes" id="UP000053593">
    <property type="component" value="Unassembled WGS sequence"/>
</dbReference>
<evidence type="ECO:0000256" key="5">
    <source>
        <dbReference type="ARBA" id="ARBA00022552"/>
    </source>
</evidence>
<dbReference type="GO" id="GO:0071028">
    <property type="term" value="P:nuclear mRNA surveillance"/>
    <property type="evidence" value="ECO:0007669"/>
    <property type="project" value="TreeGrafter"/>
</dbReference>
<evidence type="ECO:0000259" key="11">
    <source>
        <dbReference type="Pfam" id="PF03725"/>
    </source>
</evidence>
<comment type="similarity">
    <text evidence="3">Belongs to the RNase PH family.</text>
</comment>
<dbReference type="PANTHER" id="PTHR11953:SF2">
    <property type="entry name" value="EXOSOME COMPLEX COMPONENT MTR3"/>
    <property type="match status" value="1"/>
</dbReference>
<feature type="domain" description="Exoribonuclease phosphorolytic" evidence="10">
    <location>
        <begin position="45"/>
        <end position="172"/>
    </location>
</feature>
<organism evidence="12 13">
    <name type="scientific">Collybiopsis luxurians FD-317 M1</name>
    <dbReference type="NCBI Taxonomy" id="944289"/>
    <lineage>
        <taxon>Eukaryota</taxon>
        <taxon>Fungi</taxon>
        <taxon>Dikarya</taxon>
        <taxon>Basidiomycota</taxon>
        <taxon>Agaricomycotina</taxon>
        <taxon>Agaricomycetes</taxon>
        <taxon>Agaricomycetidae</taxon>
        <taxon>Agaricales</taxon>
        <taxon>Marasmiineae</taxon>
        <taxon>Omphalotaceae</taxon>
        <taxon>Collybiopsis</taxon>
        <taxon>Collybiopsis luxurians</taxon>
    </lineage>
</organism>
<reference evidence="12 13" key="1">
    <citation type="submission" date="2014-04" db="EMBL/GenBank/DDBJ databases">
        <title>Evolutionary Origins and Diversification of the Mycorrhizal Mutualists.</title>
        <authorList>
            <consortium name="DOE Joint Genome Institute"/>
            <consortium name="Mycorrhizal Genomics Consortium"/>
            <person name="Kohler A."/>
            <person name="Kuo A."/>
            <person name="Nagy L.G."/>
            <person name="Floudas D."/>
            <person name="Copeland A."/>
            <person name="Barry K.W."/>
            <person name="Cichocki N."/>
            <person name="Veneault-Fourrey C."/>
            <person name="LaButti K."/>
            <person name="Lindquist E.A."/>
            <person name="Lipzen A."/>
            <person name="Lundell T."/>
            <person name="Morin E."/>
            <person name="Murat C."/>
            <person name="Riley R."/>
            <person name="Ohm R."/>
            <person name="Sun H."/>
            <person name="Tunlid A."/>
            <person name="Henrissat B."/>
            <person name="Grigoriev I.V."/>
            <person name="Hibbett D.S."/>
            <person name="Martin F."/>
        </authorList>
    </citation>
    <scope>NUCLEOTIDE SEQUENCE [LARGE SCALE GENOMIC DNA]</scope>
    <source>
        <strain evidence="12 13">FD-317 M1</strain>
    </source>
</reference>
<dbReference type="PANTHER" id="PTHR11953">
    <property type="entry name" value="EXOSOME COMPLEX COMPONENT"/>
    <property type="match status" value="1"/>
</dbReference>
<keyword evidence="13" id="KW-1185">Reference proteome</keyword>
<dbReference type="Gene3D" id="3.30.230.70">
    <property type="entry name" value="GHMP Kinase, N-terminal domain"/>
    <property type="match status" value="1"/>
</dbReference>
<feature type="domain" description="Exoribonuclease phosphorolytic" evidence="11">
    <location>
        <begin position="177"/>
        <end position="237"/>
    </location>
</feature>
<dbReference type="SUPFAM" id="SSF55666">
    <property type="entry name" value="Ribonuclease PH domain 2-like"/>
    <property type="match status" value="1"/>
</dbReference>
<dbReference type="GO" id="GO:0071051">
    <property type="term" value="P:poly(A)-dependent snoRNA 3'-end processing"/>
    <property type="evidence" value="ECO:0007669"/>
    <property type="project" value="TreeGrafter"/>
</dbReference>
<dbReference type="GO" id="GO:0000177">
    <property type="term" value="C:cytoplasmic exosome (RNase complex)"/>
    <property type="evidence" value="ECO:0007669"/>
    <property type="project" value="TreeGrafter"/>
</dbReference>
<evidence type="ECO:0000256" key="3">
    <source>
        <dbReference type="ARBA" id="ARBA00006678"/>
    </source>
</evidence>
<evidence type="ECO:0000256" key="4">
    <source>
        <dbReference type="ARBA" id="ARBA00022490"/>
    </source>
</evidence>
<evidence type="ECO:0000256" key="2">
    <source>
        <dbReference type="ARBA" id="ARBA00004496"/>
    </source>
</evidence>
<dbReference type="InterPro" id="IPR036345">
    <property type="entry name" value="ExoRNase_PH_dom2_sf"/>
</dbReference>
<evidence type="ECO:0000256" key="8">
    <source>
        <dbReference type="ARBA" id="ARBA00023242"/>
    </source>
</evidence>
<name>A0A0D0B8I5_9AGAR</name>
<dbReference type="HOGENOM" id="CLU_063514_1_2_1"/>
<evidence type="ECO:0000313" key="13">
    <source>
        <dbReference type="Proteomes" id="UP000053593"/>
    </source>
</evidence>
<evidence type="ECO:0000256" key="1">
    <source>
        <dbReference type="ARBA" id="ARBA00004123"/>
    </source>
</evidence>
<dbReference type="InterPro" id="IPR050080">
    <property type="entry name" value="RNase_PH"/>
</dbReference>
<accession>A0A0D0B8I5</accession>
<dbReference type="InterPro" id="IPR015847">
    <property type="entry name" value="ExoRNase_PH_dom2"/>
</dbReference>
<dbReference type="InterPro" id="IPR001247">
    <property type="entry name" value="ExoRNase_PH_dom1"/>
</dbReference>
<evidence type="ECO:0000256" key="6">
    <source>
        <dbReference type="ARBA" id="ARBA00022835"/>
    </source>
</evidence>
<feature type="region of interest" description="Disordered" evidence="9">
    <location>
        <begin position="1"/>
        <end position="31"/>
    </location>
</feature>
<dbReference type="EMBL" id="KN834778">
    <property type="protein sequence ID" value="KIK59880.1"/>
    <property type="molecule type" value="Genomic_DNA"/>
</dbReference>
<gene>
    <name evidence="12" type="ORF">GYMLUDRAFT_44356</name>
</gene>
<dbReference type="GO" id="GO:0000176">
    <property type="term" value="C:nuclear exosome (RNase complex)"/>
    <property type="evidence" value="ECO:0007669"/>
    <property type="project" value="UniProtKB-ARBA"/>
</dbReference>